<gene>
    <name evidence="2" type="ORF">RS022_04080</name>
</gene>
<name>A0ABY7BU26_9MOLU</name>
<feature type="transmembrane region" description="Helical" evidence="1">
    <location>
        <begin position="12"/>
        <end position="37"/>
    </location>
</feature>
<evidence type="ECO:0000313" key="2">
    <source>
        <dbReference type="EMBL" id="WAN63326.1"/>
    </source>
</evidence>
<keyword evidence="1" id="KW-0812">Transmembrane</keyword>
<dbReference type="Proteomes" id="UP001164727">
    <property type="component" value="Chromosome"/>
</dbReference>
<keyword evidence="3" id="KW-1185">Reference proteome</keyword>
<accession>A0ABY7BU26</accession>
<protein>
    <submittedName>
        <fullName evidence="2">Uncharacterized protein</fullName>
    </submittedName>
</protein>
<sequence>MMKKIKNQSFSIIKKILIFLIVFFNSEIKILILKLFYVKKQF</sequence>
<proteinExistence type="predicted"/>
<dbReference type="EMBL" id="CP114006">
    <property type="protein sequence ID" value="WAN63326.1"/>
    <property type="molecule type" value="Genomic_DNA"/>
</dbReference>
<evidence type="ECO:0000256" key="1">
    <source>
        <dbReference type="SAM" id="Phobius"/>
    </source>
</evidence>
<keyword evidence="1" id="KW-1133">Transmembrane helix</keyword>
<reference evidence="2 3" key="1">
    <citation type="journal article" date="2023" name="Microbiol. Resour. Announc.">
        <title>Complete Genome of 'Candidatus Phytoplasma rubi' RS, a Phytopathogenic Bacterium Associated with Rubus Stunt Disease.</title>
        <authorList>
            <person name="Duckeck D."/>
            <person name="Zubert C."/>
            <person name="Bohm J.W."/>
            <person name="Carminati G."/>
            <person name="Schneider B."/>
            <person name="Kube M."/>
        </authorList>
    </citation>
    <scope>NUCLEOTIDE SEQUENCE [LARGE SCALE GENOMIC DNA]</scope>
    <source>
        <strain evidence="2 3">RS</strain>
    </source>
</reference>
<keyword evidence="1" id="KW-0472">Membrane</keyword>
<organism evidence="2 3">
    <name type="scientific">Candidatus Phytoplasma rubi</name>
    <dbReference type="NCBI Taxonomy" id="399025"/>
    <lineage>
        <taxon>Bacteria</taxon>
        <taxon>Bacillati</taxon>
        <taxon>Mycoplasmatota</taxon>
        <taxon>Mollicutes</taxon>
        <taxon>Acholeplasmatales</taxon>
        <taxon>Acholeplasmataceae</taxon>
        <taxon>Candidatus Phytoplasma</taxon>
        <taxon>16SrV (Elm yellows group)</taxon>
    </lineage>
</organism>
<evidence type="ECO:0000313" key="3">
    <source>
        <dbReference type="Proteomes" id="UP001164727"/>
    </source>
</evidence>